<name>A0A0J6T4Z8_9HYPH</name>
<proteinExistence type="predicted"/>
<dbReference type="RefSeq" id="WP_048443512.1">
    <property type="nucleotide sequence ID" value="NZ_LABY01000044.1"/>
</dbReference>
<accession>A0A0J6T4Z8</accession>
<sequence length="190" mass="20888">MTDTINAAPMADGAAAGAFIALKALEDAYRKHLVAVWDYADAGGFDQTLIDCDYDENGEEVEDELGLTYSAVEAAYQSAFLAVTALVQEAPPLKAAAGDEPYSIRRPDEGSKPTVSTADVYVAVYRHRHGEDICAYATEAAALKARDDVADEQWECEIEGKRKPKRMIGERYFDLVEDEEFEILKRVVLA</sequence>
<dbReference type="EMBL" id="LABY01000044">
    <property type="protein sequence ID" value="KMO40643.1"/>
    <property type="molecule type" value="Genomic_DNA"/>
</dbReference>
<gene>
    <name evidence="1" type="ORF">VQ02_07325</name>
</gene>
<keyword evidence="2" id="KW-1185">Reference proteome</keyword>
<comment type="caution">
    <text evidence="1">The sequence shown here is derived from an EMBL/GenBank/DDBJ whole genome shotgun (WGS) entry which is preliminary data.</text>
</comment>
<reference evidence="1 2" key="1">
    <citation type="submission" date="2015-03" db="EMBL/GenBank/DDBJ databases">
        <title>Genome sequencing of Methylobacterium variabile DSM 16961.</title>
        <authorList>
            <person name="Chaudhry V."/>
            <person name="Patil P.B."/>
        </authorList>
    </citation>
    <scope>NUCLEOTIDE SEQUENCE [LARGE SCALE GENOMIC DNA]</scope>
    <source>
        <strain evidence="1 2">DSM 16961</strain>
    </source>
</reference>
<dbReference type="PATRIC" id="fig|298794.3.peg.5752"/>
<dbReference type="Proteomes" id="UP000035955">
    <property type="component" value="Unassembled WGS sequence"/>
</dbReference>
<organism evidence="1 2">
    <name type="scientific">Methylobacterium variabile</name>
    <dbReference type="NCBI Taxonomy" id="298794"/>
    <lineage>
        <taxon>Bacteria</taxon>
        <taxon>Pseudomonadati</taxon>
        <taxon>Pseudomonadota</taxon>
        <taxon>Alphaproteobacteria</taxon>
        <taxon>Hyphomicrobiales</taxon>
        <taxon>Methylobacteriaceae</taxon>
        <taxon>Methylobacterium</taxon>
    </lineage>
</organism>
<dbReference type="OrthoDB" id="7778344at2"/>
<protein>
    <submittedName>
        <fullName evidence="1">Uncharacterized protein</fullName>
    </submittedName>
</protein>
<evidence type="ECO:0000313" key="1">
    <source>
        <dbReference type="EMBL" id="KMO40643.1"/>
    </source>
</evidence>
<dbReference type="AlphaFoldDB" id="A0A0J6T4Z8"/>
<evidence type="ECO:0000313" key="2">
    <source>
        <dbReference type="Proteomes" id="UP000035955"/>
    </source>
</evidence>